<dbReference type="Pfam" id="PF13181">
    <property type="entry name" value="TPR_8"/>
    <property type="match status" value="1"/>
</dbReference>
<evidence type="ECO:0000256" key="1">
    <source>
        <dbReference type="PROSITE-ProRule" id="PRU00339"/>
    </source>
</evidence>
<dbReference type="SUPFAM" id="SSF48452">
    <property type="entry name" value="TPR-like"/>
    <property type="match status" value="1"/>
</dbReference>
<feature type="repeat" description="TPR" evidence="1">
    <location>
        <begin position="215"/>
        <end position="248"/>
    </location>
</feature>
<dbReference type="EMBL" id="FO203522">
    <property type="protein sequence ID" value="CCO23069.1"/>
    <property type="molecule type" value="Genomic_DNA"/>
</dbReference>
<sequence length="262" mass="30541">MRRCLIIIFASLFLMVQGCEKTADETSQVIEKARSNFISGFYVDAEKGFERYLQDNPQGSNRFEAWDYLVKIAYEVRHDSERGASILEAMYLEFGHNGALAAKLKRKLAEMYIRNGQYKIAVEALEKSLEFPDQPQEQLDSTRVTLAETFRKLRNYDLAIYTYSDLAESTKDIKTKARALFEMAHTLTLIQAWERAESELERLNKMDGVPEDIHAEAAFMLADIYEHRHEYKRAAELLEQVVDTYPNPYAVRFKLNYLKKKY</sequence>
<gene>
    <name evidence="2" type="ORF">DESAM_20782</name>
</gene>
<dbReference type="AlphaFoldDB" id="L0R8I7"/>
<dbReference type="InterPro" id="IPR011990">
    <property type="entry name" value="TPR-like_helical_dom_sf"/>
</dbReference>
<dbReference type="RefSeq" id="WP_015335674.1">
    <property type="nucleotide sequence ID" value="NC_020055.1"/>
</dbReference>
<dbReference type="Pfam" id="PF13174">
    <property type="entry name" value="TPR_6"/>
    <property type="match status" value="1"/>
</dbReference>
<keyword evidence="1" id="KW-0802">TPR repeat</keyword>
<dbReference type="KEGG" id="dhy:DESAM_20782"/>
<dbReference type="OrthoDB" id="5290562at2"/>
<dbReference type="PROSITE" id="PS51257">
    <property type="entry name" value="PROKAR_LIPOPROTEIN"/>
    <property type="match status" value="1"/>
</dbReference>
<reference evidence="2 3" key="1">
    <citation type="submission" date="2012-10" db="EMBL/GenBank/DDBJ databases">
        <authorList>
            <person name="Genoscope - CEA"/>
        </authorList>
    </citation>
    <scope>NUCLEOTIDE SEQUENCE [LARGE SCALE GENOMIC DNA]</scope>
    <source>
        <strain evidence="3">AM13 / DSM 14728</strain>
    </source>
</reference>
<accession>L0R8I7</accession>
<feature type="repeat" description="TPR" evidence="1">
    <location>
        <begin position="102"/>
        <end position="135"/>
    </location>
</feature>
<dbReference type="Proteomes" id="UP000010808">
    <property type="component" value="Chromosome"/>
</dbReference>
<proteinExistence type="predicted"/>
<keyword evidence="3" id="KW-1185">Reference proteome</keyword>
<dbReference type="STRING" id="1121451.DESAM_20782"/>
<organism evidence="2 3">
    <name type="scientific">Maridesulfovibrio hydrothermalis AM13 = DSM 14728</name>
    <dbReference type="NCBI Taxonomy" id="1121451"/>
    <lineage>
        <taxon>Bacteria</taxon>
        <taxon>Pseudomonadati</taxon>
        <taxon>Thermodesulfobacteriota</taxon>
        <taxon>Desulfovibrionia</taxon>
        <taxon>Desulfovibrionales</taxon>
        <taxon>Desulfovibrionaceae</taxon>
        <taxon>Maridesulfovibrio</taxon>
    </lineage>
</organism>
<dbReference type="HOGENOM" id="CLU_086935_0_0_7"/>
<dbReference type="PROSITE" id="PS50005">
    <property type="entry name" value="TPR"/>
    <property type="match status" value="2"/>
</dbReference>
<dbReference type="SMART" id="SM00028">
    <property type="entry name" value="TPR"/>
    <property type="match status" value="2"/>
</dbReference>
<evidence type="ECO:0000313" key="2">
    <source>
        <dbReference type="EMBL" id="CCO23069.1"/>
    </source>
</evidence>
<evidence type="ECO:0000313" key="3">
    <source>
        <dbReference type="Proteomes" id="UP000010808"/>
    </source>
</evidence>
<dbReference type="PATRIC" id="fig|1121451.3.peg.1045"/>
<dbReference type="eggNOG" id="COG0457">
    <property type="taxonomic scope" value="Bacteria"/>
</dbReference>
<dbReference type="Gene3D" id="1.25.40.10">
    <property type="entry name" value="Tetratricopeptide repeat domain"/>
    <property type="match status" value="2"/>
</dbReference>
<name>L0R8I7_9BACT</name>
<protein>
    <submittedName>
        <fullName evidence="2">Tetratricopeptide TPR_2 repeat protein</fullName>
    </submittedName>
</protein>
<dbReference type="InterPro" id="IPR019734">
    <property type="entry name" value="TPR_rpt"/>
</dbReference>